<feature type="domain" description="4Fe-4S ferredoxin-type" evidence="6">
    <location>
        <begin position="154"/>
        <end position="185"/>
    </location>
</feature>
<dbReference type="GO" id="GO:0046872">
    <property type="term" value="F:metal ion binding"/>
    <property type="evidence" value="ECO:0007669"/>
    <property type="project" value="UniProtKB-KW"/>
</dbReference>
<dbReference type="InterPro" id="IPR001041">
    <property type="entry name" value="2Fe-2S_ferredoxin-type"/>
</dbReference>
<accession>A0A401FUX6</accession>
<dbReference type="Gene3D" id="3.30.70.20">
    <property type="match status" value="1"/>
</dbReference>
<keyword evidence="1" id="KW-0004">4Fe-4S</keyword>
<gene>
    <name evidence="7" type="ORF">DENIS_1728</name>
</gene>
<evidence type="ECO:0000256" key="3">
    <source>
        <dbReference type="ARBA" id="ARBA00023004"/>
    </source>
</evidence>
<dbReference type="GO" id="GO:0016020">
    <property type="term" value="C:membrane"/>
    <property type="evidence" value="ECO:0007669"/>
    <property type="project" value="InterPro"/>
</dbReference>
<dbReference type="PROSITE" id="PS51379">
    <property type="entry name" value="4FE4S_FER_2"/>
    <property type="match status" value="2"/>
</dbReference>
<name>A0A401FUX6_9BACT</name>
<keyword evidence="3" id="KW-0408">Iron</keyword>
<dbReference type="PROSITE" id="PS00641">
    <property type="entry name" value="COMPLEX1_75K_1"/>
    <property type="match status" value="1"/>
</dbReference>
<reference evidence="8" key="1">
    <citation type="submission" date="2017-11" db="EMBL/GenBank/DDBJ databases">
        <authorList>
            <person name="Watanabe M."/>
            <person name="Kojima H."/>
        </authorList>
    </citation>
    <scope>NUCLEOTIDE SEQUENCE [LARGE SCALE GENOMIC DNA]</scope>
    <source>
        <strain evidence="8">Tokyo 01</strain>
    </source>
</reference>
<sequence>MIKFTIDGRVVEAEKGMTVLAVARAHKIRIPALCYHPALKSAGSCRLCAVEVIGETGQGKTMLSCIIRAKEGLVVRTTGELVEKARTLAFQRLLQMAPQSVRLRALADEYGISPGSSEVRPEPLPDGCIRCRLCIRVCKEVVGVEALKIEKRDGTPFVVPVANRCIGCGTCANLCPTDAIRLEDNAGIRTLMIRDEVIGQHPLERCERCGQHYATPEFLHYVEERTARLPHVRAQHHYCPTCARQQMSDRSPVPPGILSKLN</sequence>
<keyword evidence="8" id="KW-1185">Reference proteome</keyword>
<evidence type="ECO:0000313" key="7">
    <source>
        <dbReference type="EMBL" id="GBC60769.1"/>
    </source>
</evidence>
<dbReference type="AlphaFoldDB" id="A0A401FUX6"/>
<dbReference type="SUPFAM" id="SSF46548">
    <property type="entry name" value="alpha-helical ferredoxin"/>
    <property type="match status" value="1"/>
</dbReference>
<evidence type="ECO:0000259" key="6">
    <source>
        <dbReference type="PROSITE" id="PS51379"/>
    </source>
</evidence>
<evidence type="ECO:0000259" key="5">
    <source>
        <dbReference type="PROSITE" id="PS51085"/>
    </source>
</evidence>
<evidence type="ECO:0000256" key="1">
    <source>
        <dbReference type="ARBA" id="ARBA00022485"/>
    </source>
</evidence>
<feature type="domain" description="2Fe-2S ferredoxin-type" evidence="5">
    <location>
        <begin position="1"/>
        <end position="81"/>
    </location>
</feature>
<dbReference type="InterPro" id="IPR017896">
    <property type="entry name" value="4Fe4S_Fe-S-bd"/>
</dbReference>
<keyword evidence="2" id="KW-0479">Metal-binding</keyword>
<dbReference type="OrthoDB" id="9816402at2"/>
<dbReference type="GO" id="GO:0042773">
    <property type="term" value="P:ATP synthesis coupled electron transport"/>
    <property type="evidence" value="ECO:0007669"/>
    <property type="project" value="InterPro"/>
</dbReference>
<reference evidence="8" key="2">
    <citation type="submission" date="2019-01" db="EMBL/GenBank/DDBJ databases">
        <title>Genome sequence of Desulfonema ishimotonii strain Tokyo 01.</title>
        <authorList>
            <person name="Fukui M."/>
        </authorList>
    </citation>
    <scope>NUCLEOTIDE SEQUENCE [LARGE SCALE GENOMIC DNA]</scope>
    <source>
        <strain evidence="8">Tokyo 01</strain>
    </source>
</reference>
<feature type="domain" description="4Fe-4S ferredoxin-type" evidence="6">
    <location>
        <begin position="119"/>
        <end position="152"/>
    </location>
</feature>
<dbReference type="PANTHER" id="PTHR24960:SF84">
    <property type="entry name" value="HYDROGENASE SUBUNIT"/>
    <property type="match status" value="1"/>
</dbReference>
<dbReference type="GO" id="GO:0008137">
    <property type="term" value="F:NADH dehydrogenase (ubiquinone) activity"/>
    <property type="evidence" value="ECO:0007669"/>
    <property type="project" value="InterPro"/>
</dbReference>
<dbReference type="GO" id="GO:0051539">
    <property type="term" value="F:4 iron, 4 sulfur cluster binding"/>
    <property type="evidence" value="ECO:0007669"/>
    <property type="project" value="UniProtKB-KW"/>
</dbReference>
<dbReference type="PANTHER" id="PTHR24960">
    <property type="entry name" value="PHOTOSYSTEM I IRON-SULFUR CENTER-RELATED"/>
    <property type="match status" value="1"/>
</dbReference>
<dbReference type="Pfam" id="PF14697">
    <property type="entry name" value="Fer4_21"/>
    <property type="match status" value="1"/>
</dbReference>
<dbReference type="SUPFAM" id="SSF54292">
    <property type="entry name" value="2Fe-2S ferredoxin-like"/>
    <property type="match status" value="1"/>
</dbReference>
<dbReference type="RefSeq" id="WP_124328144.1">
    <property type="nucleotide sequence ID" value="NZ_BEXT01000001.1"/>
</dbReference>
<dbReference type="InterPro" id="IPR000283">
    <property type="entry name" value="NADH_UbQ_OxRdtase_75kDa_su_CS"/>
</dbReference>
<dbReference type="InterPro" id="IPR050157">
    <property type="entry name" value="PSI_iron-sulfur_center"/>
</dbReference>
<evidence type="ECO:0000313" key="8">
    <source>
        <dbReference type="Proteomes" id="UP000288096"/>
    </source>
</evidence>
<dbReference type="Proteomes" id="UP000288096">
    <property type="component" value="Unassembled WGS sequence"/>
</dbReference>
<keyword evidence="4" id="KW-0411">Iron-sulfur</keyword>
<dbReference type="PROSITE" id="PS00198">
    <property type="entry name" value="4FE4S_FER_1"/>
    <property type="match status" value="1"/>
</dbReference>
<dbReference type="CDD" id="cd00207">
    <property type="entry name" value="fer2"/>
    <property type="match status" value="1"/>
</dbReference>
<comment type="caution">
    <text evidence="7">The sequence shown here is derived from an EMBL/GenBank/DDBJ whole genome shotgun (WGS) entry which is preliminary data.</text>
</comment>
<dbReference type="Gene3D" id="3.10.20.740">
    <property type="match status" value="1"/>
</dbReference>
<evidence type="ECO:0000256" key="2">
    <source>
        <dbReference type="ARBA" id="ARBA00022723"/>
    </source>
</evidence>
<dbReference type="Pfam" id="PF13510">
    <property type="entry name" value="Fer2_4"/>
    <property type="match status" value="1"/>
</dbReference>
<organism evidence="7 8">
    <name type="scientific">Desulfonema ishimotonii</name>
    <dbReference type="NCBI Taxonomy" id="45657"/>
    <lineage>
        <taxon>Bacteria</taxon>
        <taxon>Pseudomonadati</taxon>
        <taxon>Thermodesulfobacteriota</taxon>
        <taxon>Desulfobacteria</taxon>
        <taxon>Desulfobacterales</taxon>
        <taxon>Desulfococcaceae</taxon>
        <taxon>Desulfonema</taxon>
    </lineage>
</organism>
<evidence type="ECO:0000256" key="4">
    <source>
        <dbReference type="ARBA" id="ARBA00023014"/>
    </source>
</evidence>
<protein>
    <submittedName>
        <fullName evidence="7">2Fe-2S ferredoxin</fullName>
    </submittedName>
</protein>
<dbReference type="EMBL" id="BEXT01000001">
    <property type="protein sequence ID" value="GBC60769.1"/>
    <property type="molecule type" value="Genomic_DNA"/>
</dbReference>
<proteinExistence type="predicted"/>
<dbReference type="PROSITE" id="PS51085">
    <property type="entry name" value="2FE2S_FER_2"/>
    <property type="match status" value="1"/>
</dbReference>
<dbReference type="InterPro" id="IPR017900">
    <property type="entry name" value="4Fe4S_Fe_S_CS"/>
</dbReference>
<dbReference type="InterPro" id="IPR036010">
    <property type="entry name" value="2Fe-2S_ferredoxin-like_sf"/>
</dbReference>